<evidence type="ECO:0000313" key="3">
    <source>
        <dbReference type="Proteomes" id="UP000523795"/>
    </source>
</evidence>
<sequence>MAVIVAVFLVALLGFVALAVAVGALYAERAQLQNGADAAALAVAQDCADGSCADTLQTARTLANANASDGAADLAALEFPSATSVRATVTTREAGTGAGALTLRFASVLGIPEAAVAAEAGAAWGSPARGPAILPLAFAPCVFRLDGPVQVISMHGDPGGTVCSSTSPSGQLLPGGSGWLEDPDRTCPVDVDIAVQAPMRSDAGVSLPSNCYEVLASAANETVLLPVYEDKGGTGSGGWYRIRGWAAFEVLGWS</sequence>
<organism evidence="2 3">
    <name type="scientific">Arthrobacter deserti</name>
    <dbReference type="NCBI Taxonomy" id="1742687"/>
    <lineage>
        <taxon>Bacteria</taxon>
        <taxon>Bacillati</taxon>
        <taxon>Actinomycetota</taxon>
        <taxon>Actinomycetes</taxon>
        <taxon>Micrococcales</taxon>
        <taxon>Micrococcaceae</taxon>
        <taxon>Arthrobacter</taxon>
    </lineage>
</organism>
<feature type="domain" description="Putative Flp pilus-assembly TadG-like N-terminal" evidence="1">
    <location>
        <begin position="2"/>
        <end position="46"/>
    </location>
</feature>
<feature type="non-terminal residue" evidence="2">
    <location>
        <position position="254"/>
    </location>
</feature>
<reference evidence="2 3" key="1">
    <citation type="submission" date="2020-04" db="EMBL/GenBank/DDBJ databases">
        <authorList>
            <person name="Liu S."/>
        </authorList>
    </citation>
    <scope>NUCLEOTIDE SEQUENCE [LARGE SCALE GENOMIC DNA]</scope>
    <source>
        <strain evidence="2 3">CGMCC 1.15091</strain>
    </source>
</reference>
<dbReference type="EMBL" id="JAAZSR010000588">
    <property type="protein sequence ID" value="NKX52545.1"/>
    <property type="molecule type" value="Genomic_DNA"/>
</dbReference>
<dbReference type="Pfam" id="PF13400">
    <property type="entry name" value="Tad"/>
    <property type="match status" value="1"/>
</dbReference>
<protein>
    <recommendedName>
        <fullName evidence="1">Putative Flp pilus-assembly TadG-like N-terminal domain-containing protein</fullName>
    </recommendedName>
</protein>
<dbReference type="Proteomes" id="UP000523795">
    <property type="component" value="Unassembled WGS sequence"/>
</dbReference>
<gene>
    <name evidence="2" type="ORF">HER39_18605</name>
</gene>
<evidence type="ECO:0000259" key="1">
    <source>
        <dbReference type="Pfam" id="PF13400"/>
    </source>
</evidence>
<keyword evidence="3" id="KW-1185">Reference proteome</keyword>
<name>A0ABX1JUT6_9MICC</name>
<dbReference type="InterPro" id="IPR028087">
    <property type="entry name" value="Tad_N"/>
</dbReference>
<comment type="caution">
    <text evidence="2">The sequence shown here is derived from an EMBL/GenBank/DDBJ whole genome shotgun (WGS) entry which is preliminary data.</text>
</comment>
<proteinExistence type="predicted"/>
<accession>A0ABX1JUT6</accession>
<evidence type="ECO:0000313" key="2">
    <source>
        <dbReference type="EMBL" id="NKX52545.1"/>
    </source>
</evidence>